<feature type="region of interest" description="Disordered" evidence="1">
    <location>
        <begin position="43"/>
        <end position="62"/>
    </location>
</feature>
<dbReference type="EMBL" id="CH479206">
    <property type="protein sequence ID" value="EDW30944.1"/>
    <property type="molecule type" value="Genomic_DNA"/>
</dbReference>
<sequence>MQMTSRTIVINFAEHQWEQGRGKGGRGSTGAVAEWQCGTKLVAPHRSSSGSRQPAVASRQSAACEQWPRSLLVTHASDIKHDNEDDNDNDNDNDDDRQQERTTLSRRRICEGQHRWHDDMARRTGNRAWGMPDATPTKTHNHNQDHDQDHHQDQDQDWAETQTQTLSQSQFQSPNCGAHTGGSNC</sequence>
<evidence type="ECO:0000313" key="2">
    <source>
        <dbReference type="EMBL" id="EDW30944.1"/>
    </source>
</evidence>
<gene>
    <name evidence="2" type="primary">Dper\GL11713</name>
    <name evidence="2" type="ORF">Dper_GL11713</name>
</gene>
<keyword evidence="3" id="KW-1185">Reference proteome</keyword>
<dbReference type="Proteomes" id="UP000008744">
    <property type="component" value="Unassembled WGS sequence"/>
</dbReference>
<reference evidence="2 3" key="1">
    <citation type="journal article" date="2007" name="Nature">
        <title>Evolution of genes and genomes on the Drosophila phylogeny.</title>
        <authorList>
            <consortium name="Drosophila 12 Genomes Consortium"/>
            <person name="Clark A.G."/>
            <person name="Eisen M.B."/>
            <person name="Smith D.R."/>
            <person name="Bergman C.M."/>
            <person name="Oliver B."/>
            <person name="Markow T.A."/>
            <person name="Kaufman T.C."/>
            <person name="Kellis M."/>
            <person name="Gelbart W."/>
            <person name="Iyer V.N."/>
            <person name="Pollard D.A."/>
            <person name="Sackton T.B."/>
            <person name="Larracuente A.M."/>
            <person name="Singh N.D."/>
            <person name="Abad J.P."/>
            <person name="Abt D.N."/>
            <person name="Adryan B."/>
            <person name="Aguade M."/>
            <person name="Akashi H."/>
            <person name="Anderson W.W."/>
            <person name="Aquadro C.F."/>
            <person name="Ardell D.H."/>
            <person name="Arguello R."/>
            <person name="Artieri C.G."/>
            <person name="Barbash D.A."/>
            <person name="Barker D."/>
            <person name="Barsanti P."/>
            <person name="Batterham P."/>
            <person name="Batzoglou S."/>
            <person name="Begun D."/>
            <person name="Bhutkar A."/>
            <person name="Blanco E."/>
            <person name="Bosak S.A."/>
            <person name="Bradley R.K."/>
            <person name="Brand A.D."/>
            <person name="Brent M.R."/>
            <person name="Brooks A.N."/>
            <person name="Brown R.H."/>
            <person name="Butlin R.K."/>
            <person name="Caggese C."/>
            <person name="Calvi B.R."/>
            <person name="Bernardo de Carvalho A."/>
            <person name="Caspi A."/>
            <person name="Castrezana S."/>
            <person name="Celniker S.E."/>
            <person name="Chang J.L."/>
            <person name="Chapple C."/>
            <person name="Chatterji S."/>
            <person name="Chinwalla A."/>
            <person name="Civetta A."/>
            <person name="Clifton S.W."/>
            <person name="Comeron J.M."/>
            <person name="Costello J.C."/>
            <person name="Coyne J.A."/>
            <person name="Daub J."/>
            <person name="David R.G."/>
            <person name="Delcher A.L."/>
            <person name="Delehaunty K."/>
            <person name="Do C.B."/>
            <person name="Ebling H."/>
            <person name="Edwards K."/>
            <person name="Eickbush T."/>
            <person name="Evans J.D."/>
            <person name="Filipski A."/>
            <person name="Findeiss S."/>
            <person name="Freyhult E."/>
            <person name="Fulton L."/>
            <person name="Fulton R."/>
            <person name="Garcia A.C."/>
            <person name="Gardiner A."/>
            <person name="Garfield D.A."/>
            <person name="Garvin B.E."/>
            <person name="Gibson G."/>
            <person name="Gilbert D."/>
            <person name="Gnerre S."/>
            <person name="Godfrey J."/>
            <person name="Good R."/>
            <person name="Gotea V."/>
            <person name="Gravely B."/>
            <person name="Greenberg A.J."/>
            <person name="Griffiths-Jones S."/>
            <person name="Gross S."/>
            <person name="Guigo R."/>
            <person name="Gustafson E.A."/>
            <person name="Haerty W."/>
            <person name="Hahn M.W."/>
            <person name="Halligan D.L."/>
            <person name="Halpern A.L."/>
            <person name="Halter G.M."/>
            <person name="Han M.V."/>
            <person name="Heger A."/>
            <person name="Hillier L."/>
            <person name="Hinrichs A.S."/>
            <person name="Holmes I."/>
            <person name="Hoskins R.A."/>
            <person name="Hubisz M.J."/>
            <person name="Hultmark D."/>
            <person name="Huntley M.A."/>
            <person name="Jaffe D.B."/>
            <person name="Jagadeeshan S."/>
            <person name="Jeck W.R."/>
            <person name="Johnson J."/>
            <person name="Jones C.D."/>
            <person name="Jordan W.C."/>
            <person name="Karpen G.H."/>
            <person name="Kataoka E."/>
            <person name="Keightley P.D."/>
            <person name="Kheradpour P."/>
            <person name="Kirkness E.F."/>
            <person name="Koerich L.B."/>
            <person name="Kristiansen K."/>
            <person name="Kudrna D."/>
            <person name="Kulathinal R.J."/>
            <person name="Kumar S."/>
            <person name="Kwok R."/>
            <person name="Lander E."/>
            <person name="Langley C.H."/>
            <person name="Lapoint R."/>
            <person name="Lazzaro B.P."/>
            <person name="Lee S.J."/>
            <person name="Levesque L."/>
            <person name="Li R."/>
            <person name="Lin C.F."/>
            <person name="Lin M.F."/>
            <person name="Lindblad-Toh K."/>
            <person name="Llopart A."/>
            <person name="Long M."/>
            <person name="Low L."/>
            <person name="Lozovsky E."/>
            <person name="Lu J."/>
            <person name="Luo M."/>
            <person name="Machado C.A."/>
            <person name="Makalowski W."/>
            <person name="Marzo M."/>
            <person name="Matsuda M."/>
            <person name="Matzkin L."/>
            <person name="McAllister B."/>
            <person name="McBride C.S."/>
            <person name="McKernan B."/>
            <person name="McKernan K."/>
            <person name="Mendez-Lago M."/>
            <person name="Minx P."/>
            <person name="Mollenhauer M.U."/>
            <person name="Montooth K."/>
            <person name="Mount S.M."/>
            <person name="Mu X."/>
            <person name="Myers E."/>
            <person name="Negre B."/>
            <person name="Newfeld S."/>
            <person name="Nielsen R."/>
            <person name="Noor M.A."/>
            <person name="O'Grady P."/>
            <person name="Pachter L."/>
            <person name="Papaceit M."/>
            <person name="Parisi M.J."/>
            <person name="Parisi M."/>
            <person name="Parts L."/>
            <person name="Pedersen J.S."/>
            <person name="Pesole G."/>
            <person name="Phillippy A.M."/>
            <person name="Ponting C.P."/>
            <person name="Pop M."/>
            <person name="Porcelli D."/>
            <person name="Powell J.R."/>
            <person name="Prohaska S."/>
            <person name="Pruitt K."/>
            <person name="Puig M."/>
            <person name="Quesneville H."/>
            <person name="Ram K.R."/>
            <person name="Rand D."/>
            <person name="Rasmussen M.D."/>
            <person name="Reed L.K."/>
            <person name="Reenan R."/>
            <person name="Reily A."/>
            <person name="Remington K.A."/>
            <person name="Rieger T.T."/>
            <person name="Ritchie M.G."/>
            <person name="Robin C."/>
            <person name="Rogers Y.H."/>
            <person name="Rohde C."/>
            <person name="Rozas J."/>
            <person name="Rubenfield M.J."/>
            <person name="Ruiz A."/>
            <person name="Russo S."/>
            <person name="Salzberg S.L."/>
            <person name="Sanchez-Gracia A."/>
            <person name="Saranga D.J."/>
            <person name="Sato H."/>
            <person name="Schaeffer S.W."/>
            <person name="Schatz M.C."/>
            <person name="Schlenke T."/>
            <person name="Schwartz R."/>
            <person name="Segarra C."/>
            <person name="Singh R.S."/>
            <person name="Sirot L."/>
            <person name="Sirota M."/>
            <person name="Sisneros N.B."/>
            <person name="Smith C.D."/>
            <person name="Smith T.F."/>
            <person name="Spieth J."/>
            <person name="Stage D.E."/>
            <person name="Stark A."/>
            <person name="Stephan W."/>
            <person name="Strausberg R.L."/>
            <person name="Strempel S."/>
            <person name="Sturgill D."/>
            <person name="Sutton G."/>
            <person name="Sutton G.G."/>
            <person name="Tao W."/>
            <person name="Teichmann S."/>
            <person name="Tobari Y.N."/>
            <person name="Tomimura Y."/>
            <person name="Tsolas J.M."/>
            <person name="Valente V.L."/>
            <person name="Venter E."/>
            <person name="Venter J.C."/>
            <person name="Vicario S."/>
            <person name="Vieira F.G."/>
            <person name="Vilella A.J."/>
            <person name="Villasante A."/>
            <person name="Walenz B."/>
            <person name="Wang J."/>
            <person name="Wasserman M."/>
            <person name="Watts T."/>
            <person name="Wilson D."/>
            <person name="Wilson R.K."/>
            <person name="Wing R.A."/>
            <person name="Wolfner M.F."/>
            <person name="Wong A."/>
            <person name="Wong G.K."/>
            <person name="Wu C.I."/>
            <person name="Wu G."/>
            <person name="Yamamoto D."/>
            <person name="Yang H.P."/>
            <person name="Yang S.P."/>
            <person name="Yorke J.A."/>
            <person name="Yoshida K."/>
            <person name="Zdobnov E."/>
            <person name="Zhang P."/>
            <person name="Zhang Y."/>
            <person name="Zimin A.V."/>
            <person name="Baldwin J."/>
            <person name="Abdouelleil A."/>
            <person name="Abdulkadir J."/>
            <person name="Abebe A."/>
            <person name="Abera B."/>
            <person name="Abreu J."/>
            <person name="Acer S.C."/>
            <person name="Aftuck L."/>
            <person name="Alexander A."/>
            <person name="An P."/>
            <person name="Anderson E."/>
            <person name="Anderson S."/>
            <person name="Arachi H."/>
            <person name="Azer M."/>
            <person name="Bachantsang P."/>
            <person name="Barry A."/>
            <person name="Bayul T."/>
            <person name="Berlin A."/>
            <person name="Bessette D."/>
            <person name="Bloom T."/>
            <person name="Blye J."/>
            <person name="Boguslavskiy L."/>
            <person name="Bonnet C."/>
            <person name="Boukhgalter B."/>
            <person name="Bourzgui I."/>
            <person name="Brown A."/>
            <person name="Cahill P."/>
            <person name="Channer S."/>
            <person name="Cheshatsang Y."/>
            <person name="Chuda L."/>
            <person name="Citroen M."/>
            <person name="Collymore A."/>
            <person name="Cooke P."/>
            <person name="Costello M."/>
            <person name="D'Aco K."/>
            <person name="Daza R."/>
            <person name="De Haan G."/>
            <person name="DeGray S."/>
            <person name="DeMaso C."/>
            <person name="Dhargay N."/>
            <person name="Dooley K."/>
            <person name="Dooley E."/>
            <person name="Doricent M."/>
            <person name="Dorje P."/>
            <person name="Dorjee K."/>
            <person name="Dupes A."/>
            <person name="Elong R."/>
            <person name="Falk J."/>
            <person name="Farina A."/>
            <person name="Faro S."/>
            <person name="Ferguson D."/>
            <person name="Fisher S."/>
            <person name="Foley C.D."/>
            <person name="Franke A."/>
            <person name="Friedrich D."/>
            <person name="Gadbois L."/>
            <person name="Gearin G."/>
            <person name="Gearin C.R."/>
            <person name="Giannoukos G."/>
            <person name="Goode T."/>
            <person name="Graham J."/>
            <person name="Grandbois E."/>
            <person name="Grewal S."/>
            <person name="Gyaltsen K."/>
            <person name="Hafez N."/>
            <person name="Hagos B."/>
            <person name="Hall J."/>
            <person name="Henson C."/>
            <person name="Hollinger A."/>
            <person name="Honan T."/>
            <person name="Huard M.D."/>
            <person name="Hughes L."/>
            <person name="Hurhula B."/>
            <person name="Husby M.E."/>
            <person name="Kamat A."/>
            <person name="Kanga B."/>
            <person name="Kashin S."/>
            <person name="Khazanovich D."/>
            <person name="Kisner P."/>
            <person name="Lance K."/>
            <person name="Lara M."/>
            <person name="Lee W."/>
            <person name="Lennon N."/>
            <person name="Letendre F."/>
            <person name="LeVine R."/>
            <person name="Lipovsky A."/>
            <person name="Liu X."/>
            <person name="Liu J."/>
            <person name="Liu S."/>
            <person name="Lokyitsang T."/>
            <person name="Lokyitsang Y."/>
            <person name="Lubonja R."/>
            <person name="Lui A."/>
            <person name="MacDonald P."/>
            <person name="Magnisalis V."/>
            <person name="Maru K."/>
            <person name="Matthews C."/>
            <person name="McCusker W."/>
            <person name="McDonough S."/>
            <person name="Mehta T."/>
            <person name="Meldrim J."/>
            <person name="Meneus L."/>
            <person name="Mihai O."/>
            <person name="Mihalev A."/>
            <person name="Mihova T."/>
            <person name="Mittelman R."/>
            <person name="Mlenga V."/>
            <person name="Montmayeur A."/>
            <person name="Mulrain L."/>
            <person name="Navidi A."/>
            <person name="Naylor J."/>
            <person name="Negash T."/>
            <person name="Nguyen T."/>
            <person name="Nguyen N."/>
            <person name="Nicol R."/>
            <person name="Norbu C."/>
            <person name="Norbu N."/>
            <person name="Novod N."/>
            <person name="O'Neill B."/>
            <person name="Osman S."/>
            <person name="Markiewicz E."/>
            <person name="Oyono O.L."/>
            <person name="Patti C."/>
            <person name="Phunkhang P."/>
            <person name="Pierre F."/>
            <person name="Priest M."/>
            <person name="Raghuraman S."/>
            <person name="Rege F."/>
            <person name="Reyes R."/>
            <person name="Rise C."/>
            <person name="Rogov P."/>
            <person name="Ross K."/>
            <person name="Ryan E."/>
            <person name="Settipalli S."/>
            <person name="Shea T."/>
            <person name="Sherpa N."/>
            <person name="Shi L."/>
            <person name="Shih D."/>
            <person name="Sparrow T."/>
            <person name="Spaulding J."/>
            <person name="Stalker J."/>
            <person name="Stange-Thomann N."/>
            <person name="Stavropoulos S."/>
            <person name="Stone C."/>
            <person name="Strader C."/>
            <person name="Tesfaye S."/>
            <person name="Thomson T."/>
            <person name="Thoulutsang Y."/>
            <person name="Thoulutsang D."/>
            <person name="Topham K."/>
            <person name="Topping I."/>
            <person name="Tsamla T."/>
            <person name="Vassiliev H."/>
            <person name="Vo A."/>
            <person name="Wangchuk T."/>
            <person name="Wangdi T."/>
            <person name="Weiand M."/>
            <person name="Wilkinson J."/>
            <person name="Wilson A."/>
            <person name="Yadav S."/>
            <person name="Young G."/>
            <person name="Yu Q."/>
            <person name="Zembek L."/>
            <person name="Zhong D."/>
            <person name="Zimmer A."/>
            <person name="Zwirko Z."/>
            <person name="Jaffe D.B."/>
            <person name="Alvarez P."/>
            <person name="Brockman W."/>
            <person name="Butler J."/>
            <person name="Chin C."/>
            <person name="Gnerre S."/>
            <person name="Grabherr M."/>
            <person name="Kleber M."/>
            <person name="Mauceli E."/>
            <person name="MacCallum I."/>
        </authorList>
    </citation>
    <scope>NUCLEOTIDE SEQUENCE [LARGE SCALE GENOMIC DNA]</scope>
    <source>
        <strain evidence="3">MSH-3 / Tucson 14011-0111.49</strain>
    </source>
</reference>
<evidence type="ECO:0000313" key="3">
    <source>
        <dbReference type="Proteomes" id="UP000008744"/>
    </source>
</evidence>
<protein>
    <submittedName>
        <fullName evidence="2">GL11713</fullName>
    </submittedName>
</protein>
<feature type="compositionally biased region" description="Basic and acidic residues" evidence="1">
    <location>
        <begin position="108"/>
        <end position="122"/>
    </location>
</feature>
<name>B4H3K4_DROPE</name>
<accession>B4H3K4</accession>
<feature type="compositionally biased region" description="Acidic residues" evidence="1">
    <location>
        <begin position="84"/>
        <end position="97"/>
    </location>
</feature>
<feature type="compositionally biased region" description="Basic and acidic residues" evidence="1">
    <location>
        <begin position="142"/>
        <end position="154"/>
    </location>
</feature>
<proteinExistence type="predicted"/>
<dbReference type="HOGENOM" id="CLU_1462807_0_0_1"/>
<dbReference type="AlphaFoldDB" id="B4H3K4"/>
<feature type="compositionally biased region" description="Polar residues" evidence="1">
    <location>
        <begin position="46"/>
        <end position="62"/>
    </location>
</feature>
<feature type="region of interest" description="Disordered" evidence="1">
    <location>
        <begin position="76"/>
        <end position="185"/>
    </location>
</feature>
<evidence type="ECO:0000256" key="1">
    <source>
        <dbReference type="SAM" id="MobiDB-lite"/>
    </source>
</evidence>
<feature type="compositionally biased region" description="Low complexity" evidence="1">
    <location>
        <begin position="161"/>
        <end position="173"/>
    </location>
</feature>
<organism evidence="3">
    <name type="scientific">Drosophila persimilis</name>
    <name type="common">Fruit fly</name>
    <dbReference type="NCBI Taxonomy" id="7234"/>
    <lineage>
        <taxon>Eukaryota</taxon>
        <taxon>Metazoa</taxon>
        <taxon>Ecdysozoa</taxon>
        <taxon>Arthropoda</taxon>
        <taxon>Hexapoda</taxon>
        <taxon>Insecta</taxon>
        <taxon>Pterygota</taxon>
        <taxon>Neoptera</taxon>
        <taxon>Endopterygota</taxon>
        <taxon>Diptera</taxon>
        <taxon>Brachycera</taxon>
        <taxon>Muscomorpha</taxon>
        <taxon>Ephydroidea</taxon>
        <taxon>Drosophilidae</taxon>
        <taxon>Drosophila</taxon>
        <taxon>Sophophora</taxon>
    </lineage>
</organism>